<evidence type="ECO:0008006" key="7">
    <source>
        <dbReference type="Google" id="ProtNLM"/>
    </source>
</evidence>
<dbReference type="PROSITE" id="PS50054">
    <property type="entry name" value="TYR_PHOSPHATASE_DUAL"/>
    <property type="match status" value="1"/>
</dbReference>
<evidence type="ECO:0000256" key="3">
    <source>
        <dbReference type="SAM" id="MobiDB-lite"/>
    </source>
</evidence>
<keyword evidence="1" id="KW-0378">Hydrolase</keyword>
<dbReference type="Proteomes" id="UP000243499">
    <property type="component" value="Chromosome 1"/>
</dbReference>
<dbReference type="InterPro" id="IPR016130">
    <property type="entry name" value="Tyr_Pase_AS"/>
</dbReference>
<feature type="domain" description="Tyrosine-protein phosphatase" evidence="4">
    <location>
        <begin position="48"/>
        <end position="174"/>
    </location>
</feature>
<name>A0A2S3GT19_9POAL</name>
<evidence type="ECO:0000259" key="4">
    <source>
        <dbReference type="PROSITE" id="PS50054"/>
    </source>
</evidence>
<dbReference type="InterPro" id="IPR020422">
    <property type="entry name" value="TYR_PHOSPHATASE_DUAL_dom"/>
</dbReference>
<dbReference type="InterPro" id="IPR029021">
    <property type="entry name" value="Prot-tyrosine_phosphatase-like"/>
</dbReference>
<dbReference type="EMBL" id="CM008046">
    <property type="protein sequence ID" value="PAN07947.2"/>
    <property type="molecule type" value="Genomic_DNA"/>
</dbReference>
<feature type="compositionally biased region" description="Polar residues" evidence="3">
    <location>
        <begin position="236"/>
        <end position="259"/>
    </location>
</feature>
<evidence type="ECO:0000256" key="1">
    <source>
        <dbReference type="ARBA" id="ARBA00022801"/>
    </source>
</evidence>
<dbReference type="InterPro" id="IPR000340">
    <property type="entry name" value="Dual-sp_phosphatase_cat-dom"/>
</dbReference>
<dbReference type="SUPFAM" id="SSF52799">
    <property type="entry name" value="(Phosphotyrosine protein) phosphatases II"/>
    <property type="match status" value="1"/>
</dbReference>
<dbReference type="GO" id="GO:0009734">
    <property type="term" value="P:auxin-activated signaling pathway"/>
    <property type="evidence" value="ECO:0007669"/>
    <property type="project" value="InterPro"/>
</dbReference>
<dbReference type="Gene3D" id="3.90.190.10">
    <property type="entry name" value="Protein tyrosine phosphatase superfamily"/>
    <property type="match status" value="1"/>
</dbReference>
<dbReference type="Gramene" id="PAN07947">
    <property type="protein sequence ID" value="PAN07947"/>
    <property type="gene ID" value="PAHAL_1G374500"/>
</dbReference>
<dbReference type="AlphaFoldDB" id="A0A2S3GT19"/>
<evidence type="ECO:0000313" key="6">
    <source>
        <dbReference type="EMBL" id="PAN07947.2"/>
    </source>
</evidence>
<evidence type="ECO:0000256" key="2">
    <source>
        <dbReference type="ARBA" id="ARBA00022912"/>
    </source>
</evidence>
<feature type="region of interest" description="Disordered" evidence="3">
    <location>
        <begin position="234"/>
        <end position="259"/>
    </location>
</feature>
<dbReference type="Pfam" id="PF00782">
    <property type="entry name" value="DSPc"/>
    <property type="match status" value="1"/>
</dbReference>
<sequence>MRKRERENPCGICGHYHKFEEGEVCGVCGHRWKPSDGEGTPARHESAFPTEVLKDFLFLGSYDNASRSEVLKTLGISRILNNSFTYHSLQRDRPLDFDGAIQFLEQCERDKSRVLVHCMSGKNRSAAIVAAFLMNSRAWRLAQSLQWVKDRRPQVQLTDASRNELLEYEQKLFGLSAEPVIPTESFASLGFGYTKPADDTQAPAFNQMTAPSIFQRVGPNDIPANFAFGAERTVGVNPQDSDNNGGTNPASTDNVMDSS</sequence>
<accession>A0A2S3GT19</accession>
<reference evidence="6" key="1">
    <citation type="submission" date="2018-04" db="EMBL/GenBank/DDBJ databases">
        <title>WGS assembly of Panicum hallii.</title>
        <authorList>
            <person name="Lovell J."/>
            <person name="Jenkins J."/>
            <person name="Lowry D."/>
            <person name="Mamidi S."/>
            <person name="Sreedasyam A."/>
            <person name="Weng X."/>
            <person name="Barry K."/>
            <person name="Bonette J."/>
            <person name="Campitelli B."/>
            <person name="Daum C."/>
            <person name="Gordon S."/>
            <person name="Gould B."/>
            <person name="Lipzen A."/>
            <person name="Macqueen A."/>
            <person name="Palacio-Mejia J."/>
            <person name="Plott C."/>
            <person name="Shakirov E."/>
            <person name="Shu S."/>
            <person name="Yoshinaga Y."/>
            <person name="Zane M."/>
            <person name="Rokhsar D."/>
            <person name="Grimwood J."/>
            <person name="Schmutz J."/>
            <person name="Juenger T."/>
        </authorList>
    </citation>
    <scope>NUCLEOTIDE SEQUENCE [LARGE SCALE GENOMIC DNA]</scope>
    <source>
        <strain evidence="6">FIL2</strain>
    </source>
</reference>
<dbReference type="GO" id="GO:0033549">
    <property type="term" value="F:MAP kinase phosphatase activity"/>
    <property type="evidence" value="ECO:0007669"/>
    <property type="project" value="InterPro"/>
</dbReference>
<proteinExistence type="predicted"/>
<dbReference type="PANTHER" id="PTHR47244">
    <property type="entry name" value="PROTEIN-TYROSINE-PHOSPHATASE IBR5"/>
    <property type="match status" value="1"/>
</dbReference>
<organism evidence="6">
    <name type="scientific">Panicum hallii</name>
    <dbReference type="NCBI Taxonomy" id="206008"/>
    <lineage>
        <taxon>Eukaryota</taxon>
        <taxon>Viridiplantae</taxon>
        <taxon>Streptophyta</taxon>
        <taxon>Embryophyta</taxon>
        <taxon>Tracheophyta</taxon>
        <taxon>Spermatophyta</taxon>
        <taxon>Magnoliopsida</taxon>
        <taxon>Liliopsida</taxon>
        <taxon>Poales</taxon>
        <taxon>Poaceae</taxon>
        <taxon>PACMAD clade</taxon>
        <taxon>Panicoideae</taxon>
        <taxon>Panicodae</taxon>
        <taxon>Paniceae</taxon>
        <taxon>Panicinae</taxon>
        <taxon>Panicum</taxon>
        <taxon>Panicum sect. Panicum</taxon>
    </lineage>
</organism>
<feature type="domain" description="Tyrosine specific protein phosphatases" evidence="5">
    <location>
        <begin position="95"/>
        <end position="163"/>
    </location>
</feature>
<keyword evidence="2" id="KW-0904">Protein phosphatase</keyword>
<protein>
    <recommendedName>
        <fullName evidence="7">Tyrosine-protein phosphatase domain-containing protein</fullName>
    </recommendedName>
</protein>
<dbReference type="PROSITE" id="PS50056">
    <property type="entry name" value="TYR_PHOSPHATASE_2"/>
    <property type="match status" value="1"/>
</dbReference>
<gene>
    <name evidence="6" type="ORF">PAHAL_1G374500</name>
</gene>
<dbReference type="GO" id="GO:0009738">
    <property type="term" value="P:abscisic acid-activated signaling pathway"/>
    <property type="evidence" value="ECO:0007669"/>
    <property type="project" value="InterPro"/>
</dbReference>
<dbReference type="PANTHER" id="PTHR47244:SF2">
    <property type="entry name" value="OS02G0720300 PROTEIN"/>
    <property type="match status" value="1"/>
</dbReference>
<dbReference type="InterPro" id="IPR000387">
    <property type="entry name" value="Tyr_Pase_dom"/>
</dbReference>
<evidence type="ECO:0000259" key="5">
    <source>
        <dbReference type="PROSITE" id="PS50056"/>
    </source>
</evidence>
<dbReference type="InterPro" id="IPR044212">
    <property type="entry name" value="IBR5-like"/>
</dbReference>
<dbReference type="SMART" id="SM00195">
    <property type="entry name" value="DSPc"/>
    <property type="match status" value="1"/>
</dbReference>
<dbReference type="GO" id="GO:0005634">
    <property type="term" value="C:nucleus"/>
    <property type="evidence" value="ECO:0007669"/>
    <property type="project" value="TreeGrafter"/>
</dbReference>
<dbReference type="PROSITE" id="PS00383">
    <property type="entry name" value="TYR_PHOSPHATASE_1"/>
    <property type="match status" value="1"/>
</dbReference>